<feature type="compositionally biased region" description="Low complexity" evidence="8">
    <location>
        <begin position="117"/>
        <end position="179"/>
    </location>
</feature>
<evidence type="ECO:0000256" key="3">
    <source>
        <dbReference type="ARBA" id="ARBA00022622"/>
    </source>
</evidence>
<evidence type="ECO:0000256" key="9">
    <source>
        <dbReference type="SAM" id="SignalP"/>
    </source>
</evidence>
<keyword evidence="6" id="KW-0325">Glycoprotein</keyword>
<dbReference type="SMART" id="SM00499">
    <property type="entry name" value="AAI"/>
    <property type="match status" value="1"/>
</dbReference>
<comment type="subcellular location">
    <subcellularLocation>
        <location evidence="1">Cell membrane</location>
        <topology evidence="1">Lipid-anchor</topology>
        <topology evidence="1">GPI-anchor</topology>
    </subcellularLocation>
</comment>
<dbReference type="FunFam" id="1.10.110.10:FF:000001">
    <property type="entry name" value="Bifunctional inhibitor/lipid-transfer protein/seed storage 2S albumin superfamily protein"/>
    <property type="match status" value="1"/>
</dbReference>
<evidence type="ECO:0000256" key="7">
    <source>
        <dbReference type="ARBA" id="ARBA00023288"/>
    </source>
</evidence>
<evidence type="ECO:0000256" key="1">
    <source>
        <dbReference type="ARBA" id="ARBA00004609"/>
    </source>
</evidence>
<evidence type="ECO:0000259" key="10">
    <source>
        <dbReference type="SMART" id="SM00499"/>
    </source>
</evidence>
<evidence type="ECO:0000313" key="12">
    <source>
        <dbReference type="Proteomes" id="UP001552299"/>
    </source>
</evidence>
<dbReference type="GO" id="GO:0005886">
    <property type="term" value="C:plasma membrane"/>
    <property type="evidence" value="ECO:0007669"/>
    <property type="project" value="UniProtKB-SubCell"/>
</dbReference>
<dbReference type="PRINTS" id="PR00382">
    <property type="entry name" value="LIPIDTRNSFER"/>
</dbReference>
<dbReference type="GO" id="GO:0098552">
    <property type="term" value="C:side of membrane"/>
    <property type="evidence" value="ECO:0007669"/>
    <property type="project" value="UniProtKB-KW"/>
</dbReference>
<proteinExistence type="inferred from homology"/>
<dbReference type="InterPro" id="IPR036312">
    <property type="entry name" value="Bifun_inhib/LTP/seed_sf"/>
</dbReference>
<dbReference type="PANTHER" id="PTHR33044">
    <property type="entry name" value="BIFUNCTIONAL INHIBITOR/LIPID-TRANSFER PROTEIN/SEED STORAGE 2S ALBUMIN SUPERFAMILY PROTEIN-RELATED"/>
    <property type="match status" value="1"/>
</dbReference>
<dbReference type="Pfam" id="PF14368">
    <property type="entry name" value="LTP_2"/>
    <property type="match status" value="1"/>
</dbReference>
<protein>
    <recommendedName>
        <fullName evidence="10">Bifunctional inhibitor/plant lipid transfer protein/seed storage helical domain-containing protein</fullName>
    </recommendedName>
</protein>
<keyword evidence="7" id="KW-0449">Lipoprotein</keyword>
<reference evidence="11 12" key="1">
    <citation type="journal article" date="2024" name="Plant Biotechnol. J.">
        <title>Dendrobium thyrsiflorum genome and its molecular insights into genes involved in important horticultural traits.</title>
        <authorList>
            <person name="Chen B."/>
            <person name="Wang J.Y."/>
            <person name="Zheng P.J."/>
            <person name="Li K.L."/>
            <person name="Liang Y.M."/>
            <person name="Chen X.F."/>
            <person name="Zhang C."/>
            <person name="Zhao X."/>
            <person name="He X."/>
            <person name="Zhang G.Q."/>
            <person name="Liu Z.J."/>
            <person name="Xu Q."/>
        </authorList>
    </citation>
    <scope>NUCLEOTIDE SEQUENCE [LARGE SCALE GENOMIC DNA]</scope>
    <source>
        <strain evidence="11">GZMU011</strain>
    </source>
</reference>
<comment type="caution">
    <text evidence="11">The sequence shown here is derived from an EMBL/GenBank/DDBJ whole genome shotgun (WGS) entry which is preliminary data.</text>
</comment>
<dbReference type="EMBL" id="JANQDX010000012">
    <property type="protein sequence ID" value="KAL0914338.1"/>
    <property type="molecule type" value="Genomic_DNA"/>
</dbReference>
<dbReference type="Proteomes" id="UP001552299">
    <property type="component" value="Unassembled WGS sequence"/>
</dbReference>
<evidence type="ECO:0000313" key="11">
    <source>
        <dbReference type="EMBL" id="KAL0914338.1"/>
    </source>
</evidence>
<gene>
    <name evidence="11" type="ORF">M5K25_014679</name>
</gene>
<name>A0ABD0UVZ5_DENTH</name>
<evidence type="ECO:0000256" key="2">
    <source>
        <dbReference type="ARBA" id="ARBA00009748"/>
    </source>
</evidence>
<dbReference type="InterPro" id="IPR016140">
    <property type="entry name" value="Bifunc_inhib/LTP/seed_store"/>
</dbReference>
<feature type="domain" description="Bifunctional inhibitor/plant lipid transfer protein/seed storage helical" evidence="10">
    <location>
        <begin position="30"/>
        <end position="107"/>
    </location>
</feature>
<evidence type="ECO:0000256" key="6">
    <source>
        <dbReference type="ARBA" id="ARBA00023180"/>
    </source>
</evidence>
<dbReference type="SUPFAM" id="SSF47699">
    <property type="entry name" value="Bifunctional inhibitor/lipid-transfer protein/seed storage 2S albumin"/>
    <property type="match status" value="1"/>
</dbReference>
<accession>A0ABD0UVZ5</accession>
<evidence type="ECO:0000256" key="5">
    <source>
        <dbReference type="ARBA" id="ARBA00023157"/>
    </source>
</evidence>
<keyword evidence="3" id="KW-0472">Membrane</keyword>
<feature type="chain" id="PRO_5044840754" description="Bifunctional inhibitor/plant lipid transfer protein/seed storage helical domain-containing protein" evidence="9">
    <location>
        <begin position="27"/>
        <end position="213"/>
    </location>
</feature>
<dbReference type="CDD" id="cd00010">
    <property type="entry name" value="AAI_LTSS"/>
    <property type="match status" value="1"/>
</dbReference>
<keyword evidence="4 9" id="KW-0732">Signal</keyword>
<evidence type="ECO:0000256" key="4">
    <source>
        <dbReference type="ARBA" id="ARBA00022729"/>
    </source>
</evidence>
<comment type="similarity">
    <text evidence="2">Belongs to the plant LTP family.</text>
</comment>
<keyword evidence="5" id="KW-1015">Disulfide bond</keyword>
<dbReference type="AlphaFoldDB" id="A0ABD0UVZ5"/>
<dbReference type="InterPro" id="IPR000528">
    <property type="entry name" value="Plant_nsLTP"/>
</dbReference>
<evidence type="ECO:0000256" key="8">
    <source>
        <dbReference type="SAM" id="MobiDB-lite"/>
    </source>
</evidence>
<sequence length="213" mass="20786">MAKGAMKIFLLATAITAASFWIPAAGQSGCTTAIISLSPCLNYISGSSSTPSSSCCSQLASIVKSQPQCLCMVVNGGGSIVGISINKTQALALPSACKVQTPSASLCNAGTTGGSSGSPPVSPQAAPSTPATPSPLSTPSTPSNPSAPSTPTTTPEAPSSPTDTPSTTAATGPSSGNGSKSTNGDSSDGRMNKSLMSIVFAALIFGSSLASFF</sequence>
<organism evidence="11 12">
    <name type="scientific">Dendrobium thyrsiflorum</name>
    <name type="common">Pinecone-like raceme dendrobium</name>
    <name type="synonym">Orchid</name>
    <dbReference type="NCBI Taxonomy" id="117978"/>
    <lineage>
        <taxon>Eukaryota</taxon>
        <taxon>Viridiplantae</taxon>
        <taxon>Streptophyta</taxon>
        <taxon>Embryophyta</taxon>
        <taxon>Tracheophyta</taxon>
        <taxon>Spermatophyta</taxon>
        <taxon>Magnoliopsida</taxon>
        <taxon>Liliopsida</taxon>
        <taxon>Asparagales</taxon>
        <taxon>Orchidaceae</taxon>
        <taxon>Epidendroideae</taxon>
        <taxon>Malaxideae</taxon>
        <taxon>Dendrobiinae</taxon>
        <taxon>Dendrobium</taxon>
    </lineage>
</organism>
<feature type="signal peptide" evidence="9">
    <location>
        <begin position="1"/>
        <end position="26"/>
    </location>
</feature>
<feature type="region of interest" description="Disordered" evidence="8">
    <location>
        <begin position="110"/>
        <end position="188"/>
    </location>
</feature>
<dbReference type="InterPro" id="IPR043325">
    <property type="entry name" value="LTSS"/>
</dbReference>
<dbReference type="Gene3D" id="1.10.110.10">
    <property type="entry name" value="Plant lipid-transfer and hydrophobic proteins"/>
    <property type="match status" value="1"/>
</dbReference>
<keyword evidence="3" id="KW-0336">GPI-anchor</keyword>
<keyword evidence="12" id="KW-1185">Reference proteome</keyword>